<evidence type="ECO:0000313" key="6">
    <source>
        <dbReference type="Proteomes" id="UP000095751"/>
    </source>
</evidence>
<dbReference type="InterPro" id="IPR036812">
    <property type="entry name" value="NAD(P)_OxRdtase_dom_sf"/>
</dbReference>
<evidence type="ECO:0000259" key="4">
    <source>
        <dbReference type="Pfam" id="PF00248"/>
    </source>
</evidence>
<feature type="domain" description="NADP-dependent oxidoreductase" evidence="4">
    <location>
        <begin position="13"/>
        <end position="289"/>
    </location>
</feature>
<proteinExistence type="predicted"/>
<dbReference type="InterPro" id="IPR023210">
    <property type="entry name" value="NADP_OxRdtase_dom"/>
</dbReference>
<gene>
    <name evidence="5" type="ORF">FRACYDRAFT_182665</name>
</gene>
<dbReference type="Pfam" id="PF00248">
    <property type="entry name" value="Aldo_ket_red"/>
    <property type="match status" value="1"/>
</dbReference>
<feature type="active site" description="Proton donor" evidence="1">
    <location>
        <position position="39"/>
    </location>
</feature>
<dbReference type="PRINTS" id="PR00069">
    <property type="entry name" value="ALDKETRDTASE"/>
</dbReference>
<feature type="site" description="Lowers pKa of active site Tyr" evidence="3">
    <location>
        <position position="68"/>
    </location>
</feature>
<dbReference type="Gene3D" id="3.20.20.100">
    <property type="entry name" value="NADP-dependent oxidoreductase domain"/>
    <property type="match status" value="1"/>
</dbReference>
<sequence length="312" mass="36156">MPLDPLIFGFWKVDRDICASVCYEAIKNGYRRFDCACDYGNEKEVGEGITTAIQDGLCQREELFITSKLWNTYHSPEHVTLACQRSLDDLQLTYLDEYLIHFPISMEYVPFETKYPPEWLNLDGKMIVIDTDMCQTWKAMEELVTKHQMTKTIGVCNFTTQLLRQILSICTIRPSTLQIEVHPHNSQQKLIRFAHENNMMVTAFSTFGSTSYVELSMATENDSLFTTPSIVNIAKLKKKSSAQVLIRWAIQRHTFPLTKTVNSHRMKENRLVFDFNLSDEEMTIINNLNKNYRYNDPGVFCEGMGVFCPIYE</sequence>
<dbReference type="InterPro" id="IPR020471">
    <property type="entry name" value="AKR"/>
</dbReference>
<accession>A0A1E7FKR7</accession>
<keyword evidence="6" id="KW-1185">Reference proteome</keyword>
<dbReference type="InParanoid" id="A0A1E7FKR7"/>
<dbReference type="AlphaFoldDB" id="A0A1E7FKR7"/>
<dbReference type="OrthoDB" id="416253at2759"/>
<dbReference type="PIRSF" id="PIRSF000097">
    <property type="entry name" value="AKR"/>
    <property type="match status" value="1"/>
</dbReference>
<feature type="binding site" evidence="2">
    <location>
        <position position="101"/>
    </location>
    <ligand>
        <name>substrate</name>
    </ligand>
</feature>
<evidence type="ECO:0000256" key="1">
    <source>
        <dbReference type="PIRSR" id="PIRSR000097-1"/>
    </source>
</evidence>
<evidence type="ECO:0000256" key="3">
    <source>
        <dbReference type="PIRSR" id="PIRSR000097-3"/>
    </source>
</evidence>
<dbReference type="KEGG" id="fcy:FRACYDRAFT_182665"/>
<dbReference type="EMBL" id="KV784356">
    <property type="protein sequence ID" value="OEU18770.1"/>
    <property type="molecule type" value="Genomic_DNA"/>
</dbReference>
<dbReference type="SUPFAM" id="SSF51430">
    <property type="entry name" value="NAD(P)-linked oxidoreductase"/>
    <property type="match status" value="1"/>
</dbReference>
<organism evidence="5 6">
    <name type="scientific">Fragilariopsis cylindrus CCMP1102</name>
    <dbReference type="NCBI Taxonomy" id="635003"/>
    <lineage>
        <taxon>Eukaryota</taxon>
        <taxon>Sar</taxon>
        <taxon>Stramenopiles</taxon>
        <taxon>Ochrophyta</taxon>
        <taxon>Bacillariophyta</taxon>
        <taxon>Bacillariophyceae</taxon>
        <taxon>Bacillariophycidae</taxon>
        <taxon>Bacillariales</taxon>
        <taxon>Bacillariaceae</taxon>
        <taxon>Fragilariopsis</taxon>
    </lineage>
</organism>
<dbReference type="PANTHER" id="PTHR11732">
    <property type="entry name" value="ALDO/KETO REDUCTASE"/>
    <property type="match status" value="1"/>
</dbReference>
<evidence type="ECO:0000256" key="2">
    <source>
        <dbReference type="PIRSR" id="PIRSR000097-2"/>
    </source>
</evidence>
<dbReference type="Proteomes" id="UP000095751">
    <property type="component" value="Unassembled WGS sequence"/>
</dbReference>
<name>A0A1E7FKR7_9STRA</name>
<reference evidence="5 6" key="1">
    <citation type="submission" date="2016-09" db="EMBL/GenBank/DDBJ databases">
        <title>Extensive genetic diversity and differential bi-allelic expression allows diatom success in the polar Southern Ocean.</title>
        <authorList>
            <consortium name="DOE Joint Genome Institute"/>
            <person name="Mock T."/>
            <person name="Otillar R.P."/>
            <person name="Strauss J."/>
            <person name="Dupont C."/>
            <person name="Frickenhaus S."/>
            <person name="Maumus F."/>
            <person name="Mcmullan M."/>
            <person name="Sanges R."/>
            <person name="Schmutz J."/>
            <person name="Toseland A."/>
            <person name="Valas R."/>
            <person name="Veluchamy A."/>
            <person name="Ward B.J."/>
            <person name="Allen A."/>
            <person name="Barry K."/>
            <person name="Falciatore A."/>
            <person name="Ferrante M."/>
            <person name="Fortunato A.E."/>
            <person name="Gloeckner G."/>
            <person name="Gruber A."/>
            <person name="Hipkin R."/>
            <person name="Janech M."/>
            <person name="Kroth P."/>
            <person name="Leese F."/>
            <person name="Lindquist E."/>
            <person name="Lyon B.R."/>
            <person name="Martin J."/>
            <person name="Mayer C."/>
            <person name="Parker M."/>
            <person name="Quesneville H."/>
            <person name="Raymond J."/>
            <person name="Uhlig C."/>
            <person name="Valentin K.U."/>
            <person name="Worden A.Z."/>
            <person name="Armbrust E.V."/>
            <person name="Bowler C."/>
            <person name="Green B."/>
            <person name="Moulton V."/>
            <person name="Van Oosterhout C."/>
            <person name="Grigoriev I."/>
        </authorList>
    </citation>
    <scope>NUCLEOTIDE SEQUENCE [LARGE SCALE GENOMIC DNA]</scope>
    <source>
        <strain evidence="5 6">CCMP1102</strain>
    </source>
</reference>
<protein>
    <submittedName>
        <fullName evidence="5">Putative D-xylose reductase</fullName>
    </submittedName>
</protein>
<evidence type="ECO:0000313" key="5">
    <source>
        <dbReference type="EMBL" id="OEU18770.1"/>
    </source>
</evidence>
<dbReference type="GO" id="GO:0016491">
    <property type="term" value="F:oxidoreductase activity"/>
    <property type="evidence" value="ECO:0007669"/>
    <property type="project" value="InterPro"/>
</dbReference>